<gene>
    <name evidence="2" type="ORF">mMyoMyo1_011948</name>
</gene>
<dbReference type="EMBL" id="JABWUV010000007">
    <property type="protein sequence ID" value="KAF6341532.1"/>
    <property type="molecule type" value="Genomic_DNA"/>
</dbReference>
<sequence>MWHYNSEKQMRPSAGYFDSHIYFPFYKKGIYLFPKEDTGSSILPEKIVGQLDLVTILIWKLLCPLYLKYFMKMGMILKKMLLASHVGSDSPAAARPSLFSVCCCGMNYRMLHLSVSTNTLCMWQEM</sequence>
<evidence type="ECO:0000313" key="3">
    <source>
        <dbReference type="Proteomes" id="UP000527355"/>
    </source>
</evidence>
<dbReference type="AlphaFoldDB" id="A0A7J7WW32"/>
<evidence type="ECO:0000256" key="1">
    <source>
        <dbReference type="SAM" id="Phobius"/>
    </source>
</evidence>
<accession>A0A7J7WW32</accession>
<dbReference type="Proteomes" id="UP000527355">
    <property type="component" value="Unassembled WGS sequence"/>
</dbReference>
<keyword evidence="1" id="KW-1133">Transmembrane helix</keyword>
<evidence type="ECO:0000313" key="2">
    <source>
        <dbReference type="EMBL" id="KAF6341532.1"/>
    </source>
</evidence>
<organism evidence="2 3">
    <name type="scientific">Myotis myotis</name>
    <name type="common">Greater mouse-eared bat</name>
    <name type="synonym">Vespertilio myotis</name>
    <dbReference type="NCBI Taxonomy" id="51298"/>
    <lineage>
        <taxon>Eukaryota</taxon>
        <taxon>Metazoa</taxon>
        <taxon>Chordata</taxon>
        <taxon>Craniata</taxon>
        <taxon>Vertebrata</taxon>
        <taxon>Euteleostomi</taxon>
        <taxon>Mammalia</taxon>
        <taxon>Eutheria</taxon>
        <taxon>Laurasiatheria</taxon>
        <taxon>Chiroptera</taxon>
        <taxon>Yangochiroptera</taxon>
        <taxon>Vespertilionidae</taxon>
        <taxon>Myotis</taxon>
    </lineage>
</organism>
<keyword evidence="3" id="KW-1185">Reference proteome</keyword>
<comment type="caution">
    <text evidence="2">The sequence shown here is derived from an EMBL/GenBank/DDBJ whole genome shotgun (WGS) entry which is preliminary data.</text>
</comment>
<keyword evidence="1" id="KW-0812">Transmembrane</keyword>
<reference evidence="2 3" key="1">
    <citation type="journal article" date="2020" name="Nature">
        <title>Six reference-quality genomes reveal evolution of bat adaptations.</title>
        <authorList>
            <person name="Jebb D."/>
            <person name="Huang Z."/>
            <person name="Pippel M."/>
            <person name="Hughes G.M."/>
            <person name="Lavrichenko K."/>
            <person name="Devanna P."/>
            <person name="Winkler S."/>
            <person name="Jermiin L.S."/>
            <person name="Skirmuntt E.C."/>
            <person name="Katzourakis A."/>
            <person name="Burkitt-Gray L."/>
            <person name="Ray D.A."/>
            <person name="Sullivan K.A.M."/>
            <person name="Roscito J.G."/>
            <person name="Kirilenko B.M."/>
            <person name="Davalos L.M."/>
            <person name="Corthals A.P."/>
            <person name="Power M.L."/>
            <person name="Jones G."/>
            <person name="Ransome R.D."/>
            <person name="Dechmann D.K.N."/>
            <person name="Locatelli A.G."/>
            <person name="Puechmaille S.J."/>
            <person name="Fedrigo O."/>
            <person name="Jarvis E.D."/>
            <person name="Hiller M."/>
            <person name="Vernes S.C."/>
            <person name="Myers E.W."/>
            <person name="Teeling E.C."/>
        </authorList>
    </citation>
    <scope>NUCLEOTIDE SEQUENCE [LARGE SCALE GENOMIC DNA]</scope>
    <source>
        <strain evidence="2">MMyoMyo1</strain>
        <tissue evidence="2">Flight muscle</tissue>
    </source>
</reference>
<feature type="transmembrane region" description="Helical" evidence="1">
    <location>
        <begin position="53"/>
        <end position="71"/>
    </location>
</feature>
<keyword evidence="1" id="KW-0472">Membrane</keyword>
<protein>
    <submittedName>
        <fullName evidence="2">Uncharacterized protein</fullName>
    </submittedName>
</protein>
<name>A0A7J7WW32_MYOMY</name>
<proteinExistence type="predicted"/>